<organism evidence="2 3">
    <name type="scientific">Kipferlia bialata</name>
    <dbReference type="NCBI Taxonomy" id="797122"/>
    <lineage>
        <taxon>Eukaryota</taxon>
        <taxon>Metamonada</taxon>
        <taxon>Carpediemonas-like organisms</taxon>
        <taxon>Kipferlia</taxon>
    </lineage>
</organism>
<dbReference type="Proteomes" id="UP000265618">
    <property type="component" value="Unassembled WGS sequence"/>
</dbReference>
<evidence type="ECO:0000313" key="2">
    <source>
        <dbReference type="EMBL" id="GIQ80298.1"/>
    </source>
</evidence>
<protein>
    <submittedName>
        <fullName evidence="2">Uncharacterized protein</fullName>
    </submittedName>
</protein>
<sequence length="81" mass="9347">PGSDMIAKRGRYNAQRHTDQHFQDLKMHVRQTEKERQRERDRGGLPRQSMAGESRKLGHTIANLRAEITRSQARTESGTGY</sequence>
<feature type="compositionally biased region" description="Basic and acidic residues" evidence="1">
    <location>
        <begin position="16"/>
        <end position="44"/>
    </location>
</feature>
<name>A0A9K3CN92_9EUKA</name>
<keyword evidence="3" id="KW-1185">Reference proteome</keyword>
<feature type="compositionally biased region" description="Polar residues" evidence="1">
    <location>
        <begin position="69"/>
        <end position="81"/>
    </location>
</feature>
<dbReference type="EMBL" id="BDIP01000139">
    <property type="protein sequence ID" value="GIQ80298.1"/>
    <property type="molecule type" value="Genomic_DNA"/>
</dbReference>
<dbReference type="AlphaFoldDB" id="A0A9K3CN92"/>
<proteinExistence type="predicted"/>
<gene>
    <name evidence="2" type="ORF">KIPB_001073</name>
</gene>
<comment type="caution">
    <text evidence="2">The sequence shown here is derived from an EMBL/GenBank/DDBJ whole genome shotgun (WGS) entry which is preliminary data.</text>
</comment>
<feature type="non-terminal residue" evidence="2">
    <location>
        <position position="81"/>
    </location>
</feature>
<evidence type="ECO:0000256" key="1">
    <source>
        <dbReference type="SAM" id="MobiDB-lite"/>
    </source>
</evidence>
<feature type="region of interest" description="Disordered" evidence="1">
    <location>
        <begin position="1"/>
        <end position="81"/>
    </location>
</feature>
<reference evidence="2 3" key="1">
    <citation type="journal article" date="2018" name="PLoS ONE">
        <title>The draft genome of Kipferlia bialata reveals reductive genome evolution in fornicate parasites.</title>
        <authorList>
            <person name="Tanifuji G."/>
            <person name="Takabayashi S."/>
            <person name="Kume K."/>
            <person name="Takagi M."/>
            <person name="Nakayama T."/>
            <person name="Kamikawa R."/>
            <person name="Inagaki Y."/>
            <person name="Hashimoto T."/>
        </authorList>
    </citation>
    <scope>NUCLEOTIDE SEQUENCE [LARGE SCALE GENOMIC DNA]</scope>
    <source>
        <strain evidence="2">NY0173</strain>
    </source>
</reference>
<accession>A0A9K3CN92</accession>
<evidence type="ECO:0000313" key="3">
    <source>
        <dbReference type="Proteomes" id="UP000265618"/>
    </source>
</evidence>